<dbReference type="EMBL" id="CP000513">
    <property type="protein sequence ID" value="ABQ13823.1"/>
    <property type="molecule type" value="Genomic_DNA"/>
</dbReference>
<evidence type="ECO:0000313" key="15">
    <source>
        <dbReference type="Proteomes" id="UP000000248"/>
    </source>
</evidence>
<dbReference type="GO" id="GO:0006271">
    <property type="term" value="P:DNA strand elongation involved in DNA replication"/>
    <property type="evidence" value="ECO:0007669"/>
    <property type="project" value="TreeGrafter"/>
</dbReference>
<keyword evidence="6 10" id="KW-0548">Nucleotidyltransferase</keyword>
<evidence type="ECO:0000259" key="11">
    <source>
        <dbReference type="Pfam" id="PF00712"/>
    </source>
</evidence>
<evidence type="ECO:0000256" key="5">
    <source>
        <dbReference type="ARBA" id="ARBA00022679"/>
    </source>
</evidence>
<dbReference type="RefSeq" id="WP_011927763.1">
    <property type="nucleotide sequence ID" value="NC_009446.1"/>
</dbReference>
<keyword evidence="15" id="KW-1185">Reference proteome</keyword>
<evidence type="ECO:0000256" key="4">
    <source>
        <dbReference type="ARBA" id="ARBA00022490"/>
    </source>
</evidence>
<keyword evidence="9" id="KW-0238">DNA-binding</keyword>
<evidence type="ECO:0000256" key="8">
    <source>
        <dbReference type="ARBA" id="ARBA00022932"/>
    </source>
</evidence>
<dbReference type="InterPro" id="IPR022634">
    <property type="entry name" value="DNA_polIII_beta_N"/>
</dbReference>
<dbReference type="GO" id="GO:0008408">
    <property type="term" value="F:3'-5' exonuclease activity"/>
    <property type="evidence" value="ECO:0007669"/>
    <property type="project" value="InterPro"/>
</dbReference>
<dbReference type="AlphaFoldDB" id="A5EX08"/>
<evidence type="ECO:0000256" key="9">
    <source>
        <dbReference type="ARBA" id="ARBA00023125"/>
    </source>
</evidence>
<keyword evidence="8 10" id="KW-0239">DNA-directed DNA polymerase</keyword>
<sequence length="414" mass="46967">MKFEIVKDLLFKRLADLNSIVDRKTTLTILSHIYLKLENQQLTLICTDTEITLKTQIPVINQLSAGAITIPCDKFYQFIQRIDDGTLITCELVNQQFHIHAGKTIVKLATLPAKDFPIPLDNHYLHHISLDASLFHNLLNKVKYAIANQDGRQYLNGLLLNIIDDGYTLDAVSTDGHRLACAQLSFEEAIASNIGFIVPEKAVNELVKHLSLDAANNELLLQKKISQSVDETTRLNEQIDILKELRKQPAREHSQTYARPITLHFSERELSLEIGSYQFSTRLIDGQYPAYRQVIPLQQENPILIERLALLAALRRAKVLLTDRHDGVRLHFVGHNLTLTARNMENETTAESLEIINSGNLTLEIGLNVNYLIDVLMHLEGETVQLHLENGEQACLLMSKDEPDVRHVIMPMRI</sequence>
<dbReference type="Pfam" id="PF00712">
    <property type="entry name" value="DNA_pol3_beta"/>
    <property type="match status" value="1"/>
</dbReference>
<dbReference type="GO" id="GO:0003887">
    <property type="term" value="F:DNA-directed DNA polymerase activity"/>
    <property type="evidence" value="ECO:0007669"/>
    <property type="project" value="UniProtKB-UniRule"/>
</dbReference>
<comment type="subunit">
    <text evidence="10">Forms a ring-shaped head-to-tail homodimer around DNA.</text>
</comment>
<dbReference type="OrthoDB" id="8421503at2"/>
<evidence type="ECO:0000259" key="12">
    <source>
        <dbReference type="Pfam" id="PF02767"/>
    </source>
</evidence>
<evidence type="ECO:0000256" key="1">
    <source>
        <dbReference type="ARBA" id="ARBA00004496"/>
    </source>
</evidence>
<dbReference type="NCBIfam" id="TIGR00663">
    <property type="entry name" value="dnan"/>
    <property type="match status" value="1"/>
</dbReference>
<feature type="domain" description="DNA polymerase III beta sliding clamp C-terminal" evidence="13">
    <location>
        <begin position="292"/>
        <end position="413"/>
    </location>
</feature>
<keyword evidence="4 10" id="KW-0963">Cytoplasm</keyword>
<dbReference type="Gene3D" id="3.70.10.10">
    <property type="match status" value="2"/>
</dbReference>
<dbReference type="GO" id="GO:0003677">
    <property type="term" value="F:DNA binding"/>
    <property type="evidence" value="ECO:0007669"/>
    <property type="project" value="UniProtKB-UniRule"/>
</dbReference>
<dbReference type="CDD" id="cd00140">
    <property type="entry name" value="beta_clamp"/>
    <property type="match status" value="1"/>
</dbReference>
<keyword evidence="7 10" id="KW-0235">DNA replication</keyword>
<dbReference type="PANTHER" id="PTHR30478">
    <property type="entry name" value="DNA POLYMERASE III SUBUNIT BETA"/>
    <property type="match status" value="1"/>
</dbReference>
<dbReference type="HOGENOM" id="CLU_038149_4_2_6"/>
<feature type="domain" description="DNA polymerase III beta sliding clamp central" evidence="12">
    <location>
        <begin position="130"/>
        <end position="227"/>
    </location>
</feature>
<protein>
    <recommendedName>
        <fullName evidence="3 10">Beta sliding clamp</fullName>
    </recommendedName>
</protein>
<reference evidence="14 15" key="1">
    <citation type="journal article" date="2007" name="Nat. Biotechnol.">
        <title>Genome sequence and identification of candidate vaccine antigens from the animal pathogen Dichelobacter nodosus.</title>
        <authorList>
            <person name="Myers G.S."/>
            <person name="Parker D."/>
            <person name="Al-Hasani K."/>
            <person name="Kennan R.M."/>
            <person name="Seemann T."/>
            <person name="Ren Q."/>
            <person name="Badger J.H."/>
            <person name="Selengut J.D."/>
            <person name="Deboy R.T."/>
            <person name="Tettelin H."/>
            <person name="Boyce J.D."/>
            <person name="McCarl V.P."/>
            <person name="Han X."/>
            <person name="Nelson W.C."/>
            <person name="Madupu R."/>
            <person name="Mohamoud Y."/>
            <person name="Holley T."/>
            <person name="Fedorova N."/>
            <person name="Khouri H."/>
            <person name="Bottomley S.P."/>
            <person name="Whittington R.J."/>
            <person name="Adler B."/>
            <person name="Songer J.G."/>
            <person name="Rood J.I."/>
            <person name="Paulsen I.T."/>
        </authorList>
    </citation>
    <scope>NUCLEOTIDE SEQUENCE [LARGE SCALE GENOMIC DNA]</scope>
    <source>
        <strain evidence="14 15">VCS1703A</strain>
    </source>
</reference>
<dbReference type="InterPro" id="IPR001001">
    <property type="entry name" value="DNA_polIII_beta"/>
</dbReference>
<evidence type="ECO:0000256" key="10">
    <source>
        <dbReference type="PIRNR" id="PIRNR000804"/>
    </source>
</evidence>
<accession>A5EX08</accession>
<proteinExistence type="inferred from homology"/>
<evidence type="ECO:0000256" key="7">
    <source>
        <dbReference type="ARBA" id="ARBA00022705"/>
    </source>
</evidence>
<dbReference type="SMART" id="SM00480">
    <property type="entry name" value="POL3Bc"/>
    <property type="match status" value="1"/>
</dbReference>
<dbReference type="PIRSF" id="PIRSF000804">
    <property type="entry name" value="DNA_pol_III_b"/>
    <property type="match status" value="1"/>
</dbReference>
<dbReference type="PANTHER" id="PTHR30478:SF0">
    <property type="entry name" value="BETA SLIDING CLAMP"/>
    <property type="match status" value="1"/>
</dbReference>
<comment type="similarity">
    <text evidence="2 10">Belongs to the beta sliding clamp family.</text>
</comment>
<evidence type="ECO:0000256" key="2">
    <source>
        <dbReference type="ARBA" id="ARBA00010752"/>
    </source>
</evidence>
<feature type="domain" description="DNA polymerase III beta sliding clamp N-terminal" evidence="11">
    <location>
        <begin position="1"/>
        <end position="117"/>
    </location>
</feature>
<dbReference type="InterPro" id="IPR022637">
    <property type="entry name" value="DNA_polIII_beta_cen"/>
</dbReference>
<dbReference type="Pfam" id="PF02768">
    <property type="entry name" value="DNA_pol3_beta_3"/>
    <property type="match status" value="1"/>
</dbReference>
<dbReference type="eggNOG" id="COG0592">
    <property type="taxonomic scope" value="Bacteria"/>
</dbReference>
<comment type="subcellular location">
    <subcellularLocation>
        <location evidence="1 10">Cytoplasm</location>
    </subcellularLocation>
</comment>
<dbReference type="Pfam" id="PF02767">
    <property type="entry name" value="DNA_pol3_beta_2"/>
    <property type="match status" value="1"/>
</dbReference>
<evidence type="ECO:0000259" key="13">
    <source>
        <dbReference type="Pfam" id="PF02768"/>
    </source>
</evidence>
<keyword evidence="5 10" id="KW-0808">Transferase</keyword>
<dbReference type="InterPro" id="IPR046938">
    <property type="entry name" value="DNA_clamp_sf"/>
</dbReference>
<gene>
    <name evidence="14" type="primary">dnaN</name>
    <name evidence="14" type="ordered locus">DNO_0002</name>
</gene>
<dbReference type="Gene3D" id="3.10.150.10">
    <property type="entry name" value="DNA Polymerase III, subunit A, domain 2"/>
    <property type="match status" value="2"/>
</dbReference>
<dbReference type="Proteomes" id="UP000000248">
    <property type="component" value="Chromosome"/>
</dbReference>
<dbReference type="KEGG" id="dno:DNO_0002"/>
<evidence type="ECO:0000256" key="3">
    <source>
        <dbReference type="ARBA" id="ARBA00021035"/>
    </source>
</evidence>
<dbReference type="SUPFAM" id="SSF55979">
    <property type="entry name" value="DNA clamp"/>
    <property type="match status" value="3"/>
</dbReference>
<evidence type="ECO:0000313" key="14">
    <source>
        <dbReference type="EMBL" id="ABQ13823.1"/>
    </source>
</evidence>
<organism evidence="14 15">
    <name type="scientific">Dichelobacter nodosus (strain VCS1703A)</name>
    <dbReference type="NCBI Taxonomy" id="246195"/>
    <lineage>
        <taxon>Bacteria</taxon>
        <taxon>Pseudomonadati</taxon>
        <taxon>Pseudomonadota</taxon>
        <taxon>Gammaproteobacteria</taxon>
        <taxon>Cardiobacteriales</taxon>
        <taxon>Cardiobacteriaceae</taxon>
        <taxon>Dichelobacter</taxon>
    </lineage>
</organism>
<dbReference type="GO" id="GO:0009360">
    <property type="term" value="C:DNA polymerase III complex"/>
    <property type="evidence" value="ECO:0007669"/>
    <property type="project" value="InterPro"/>
</dbReference>
<dbReference type="STRING" id="246195.DNO_0002"/>
<evidence type="ECO:0000256" key="6">
    <source>
        <dbReference type="ARBA" id="ARBA00022695"/>
    </source>
</evidence>
<dbReference type="GO" id="GO:0005737">
    <property type="term" value="C:cytoplasm"/>
    <property type="evidence" value="ECO:0007669"/>
    <property type="project" value="UniProtKB-SubCell"/>
</dbReference>
<dbReference type="InterPro" id="IPR022635">
    <property type="entry name" value="DNA_polIII_beta_C"/>
</dbReference>
<comment type="function">
    <text evidence="10">Confers DNA tethering and processivity to DNA polymerases and other proteins. Acts as a clamp, forming a ring around DNA (a reaction catalyzed by the clamp-loading complex) which diffuses in an ATP-independent manner freely and bidirectionally along dsDNA. Initially characterized for its ability to contact the catalytic subunit of DNA polymerase III (Pol III), a complex, multichain enzyme responsible for most of the replicative synthesis in bacteria; Pol III exhibits 3'-5' exonuclease proofreading activity. The beta chain is required for initiation of replication as well as for processivity of DNA replication.</text>
</comment>
<name>A5EX08_DICNV</name>